<protein>
    <submittedName>
        <fullName evidence="2">Uncharacterized protein</fullName>
    </submittedName>
</protein>
<organism evidence="2 3">
    <name type="scientific">Austropuccinia psidii MF-1</name>
    <dbReference type="NCBI Taxonomy" id="1389203"/>
    <lineage>
        <taxon>Eukaryota</taxon>
        <taxon>Fungi</taxon>
        <taxon>Dikarya</taxon>
        <taxon>Basidiomycota</taxon>
        <taxon>Pucciniomycotina</taxon>
        <taxon>Pucciniomycetes</taxon>
        <taxon>Pucciniales</taxon>
        <taxon>Sphaerophragmiaceae</taxon>
        <taxon>Austropuccinia</taxon>
    </lineage>
</organism>
<accession>A0A9Q3DWS1</accession>
<gene>
    <name evidence="2" type="ORF">O181_051245</name>
</gene>
<dbReference type="EMBL" id="AVOT02022237">
    <property type="protein sequence ID" value="MBW0511530.1"/>
    <property type="molecule type" value="Genomic_DNA"/>
</dbReference>
<sequence>MDEEEVAPSGLSFNKASRKNLVGDWVDTIDMMLTLESRCGPKGLNKTGLEARRNSVLENYEMERSRQWTMDDGLNGQPTLDMDMDMDMDMDRDRDRTQTNHH</sequence>
<reference evidence="2" key="1">
    <citation type="submission" date="2021-03" db="EMBL/GenBank/DDBJ databases">
        <title>Draft genome sequence of rust myrtle Austropuccinia psidii MF-1, a brazilian biotype.</title>
        <authorList>
            <person name="Quecine M.C."/>
            <person name="Pachon D.M.R."/>
            <person name="Bonatelli M.L."/>
            <person name="Correr F.H."/>
            <person name="Franceschini L.M."/>
            <person name="Leite T.F."/>
            <person name="Margarido G.R.A."/>
            <person name="Almeida C.A."/>
            <person name="Ferrarezi J.A."/>
            <person name="Labate C.A."/>
        </authorList>
    </citation>
    <scope>NUCLEOTIDE SEQUENCE</scope>
    <source>
        <strain evidence="2">MF-1</strain>
    </source>
</reference>
<evidence type="ECO:0000313" key="2">
    <source>
        <dbReference type="EMBL" id="MBW0511530.1"/>
    </source>
</evidence>
<evidence type="ECO:0000256" key="1">
    <source>
        <dbReference type="SAM" id="MobiDB-lite"/>
    </source>
</evidence>
<proteinExistence type="predicted"/>
<feature type="compositionally biased region" description="Basic and acidic residues" evidence="1">
    <location>
        <begin position="89"/>
        <end position="102"/>
    </location>
</feature>
<name>A0A9Q3DWS1_9BASI</name>
<comment type="caution">
    <text evidence="2">The sequence shown here is derived from an EMBL/GenBank/DDBJ whole genome shotgun (WGS) entry which is preliminary data.</text>
</comment>
<feature type="region of interest" description="Disordered" evidence="1">
    <location>
        <begin position="68"/>
        <end position="102"/>
    </location>
</feature>
<dbReference type="Proteomes" id="UP000765509">
    <property type="component" value="Unassembled WGS sequence"/>
</dbReference>
<evidence type="ECO:0000313" key="3">
    <source>
        <dbReference type="Proteomes" id="UP000765509"/>
    </source>
</evidence>
<keyword evidence="3" id="KW-1185">Reference proteome</keyword>
<dbReference type="AlphaFoldDB" id="A0A9Q3DWS1"/>